<dbReference type="STRING" id="1122207.MUS1_02355"/>
<evidence type="ECO:0000256" key="1">
    <source>
        <dbReference type="SAM" id="Phobius"/>
    </source>
</evidence>
<keyword evidence="1" id="KW-1133">Transmembrane helix</keyword>
<protein>
    <submittedName>
        <fullName evidence="2">Uncharacterized protein</fullName>
    </submittedName>
</protein>
<feature type="transmembrane region" description="Helical" evidence="1">
    <location>
        <begin position="53"/>
        <end position="74"/>
    </location>
</feature>
<reference evidence="2 3" key="1">
    <citation type="submission" date="2014-01" db="EMBL/GenBank/DDBJ databases">
        <title>Marinomonas ushuaiensis DSM 15871 Genome Sequencing.</title>
        <authorList>
            <person name="Lai Q."/>
            <person name="Shao Z.S."/>
        </authorList>
    </citation>
    <scope>NUCLEOTIDE SEQUENCE [LARGE SCALE GENOMIC DNA]</scope>
    <source>
        <strain evidence="2 3">DSM 15871</strain>
    </source>
</reference>
<dbReference type="InterPro" id="IPR008526">
    <property type="entry name" value="YedI"/>
</dbReference>
<dbReference type="PATRIC" id="fig|1122207.3.peg.482"/>
<evidence type="ECO:0000313" key="2">
    <source>
        <dbReference type="EMBL" id="ETX12694.1"/>
    </source>
</evidence>
<keyword evidence="3" id="KW-1185">Reference proteome</keyword>
<dbReference type="RefSeq" id="WP_036158497.1">
    <property type="nucleotide sequence ID" value="NZ_JAMB01000001.1"/>
</dbReference>
<organism evidence="2 3">
    <name type="scientific">Marinomonas ushuaiensis DSM 15871</name>
    <dbReference type="NCBI Taxonomy" id="1122207"/>
    <lineage>
        <taxon>Bacteria</taxon>
        <taxon>Pseudomonadati</taxon>
        <taxon>Pseudomonadota</taxon>
        <taxon>Gammaproteobacteria</taxon>
        <taxon>Oceanospirillales</taxon>
        <taxon>Oceanospirillaceae</taxon>
        <taxon>Marinomonas</taxon>
    </lineage>
</organism>
<name>X7E9B9_9GAMM</name>
<dbReference type="Proteomes" id="UP000054058">
    <property type="component" value="Unassembled WGS sequence"/>
</dbReference>
<keyword evidence="1" id="KW-0472">Membrane</keyword>
<dbReference type="eggNOG" id="COG2354">
    <property type="taxonomic scope" value="Bacteria"/>
</dbReference>
<proteinExistence type="predicted"/>
<dbReference type="Pfam" id="PF05661">
    <property type="entry name" value="DUF808"/>
    <property type="match status" value="1"/>
</dbReference>
<dbReference type="EMBL" id="JAMB01000001">
    <property type="protein sequence ID" value="ETX12694.1"/>
    <property type="molecule type" value="Genomic_DNA"/>
</dbReference>
<keyword evidence="1" id="KW-0812">Transmembrane</keyword>
<evidence type="ECO:0000313" key="3">
    <source>
        <dbReference type="Proteomes" id="UP000054058"/>
    </source>
</evidence>
<gene>
    <name evidence="2" type="ORF">MUS1_02355</name>
</gene>
<comment type="caution">
    <text evidence="2">The sequence shown here is derived from an EMBL/GenBank/DDBJ whole genome shotgun (WGS) entry which is preliminary data.</text>
</comment>
<accession>X7E9B9</accession>
<dbReference type="AlphaFoldDB" id="X7E9B9"/>
<feature type="transmembrane region" description="Helical" evidence="1">
    <location>
        <begin position="12"/>
        <end position="33"/>
    </location>
</feature>
<sequence>MLIRLLSIVGTIVMLWVGGGIFVHCLPSLHLAAELAVSGEIANYPILTGLINTGISLLVGFLPGSIAVGIASFLPKKDAHKKEL</sequence>